<proteinExistence type="predicted"/>
<accession>A0A6G0T4P3</accession>
<dbReference type="EMBL" id="VYZN01000063">
    <property type="protein sequence ID" value="KAE9525164.1"/>
    <property type="molecule type" value="Genomic_DNA"/>
</dbReference>
<evidence type="ECO:0000313" key="3">
    <source>
        <dbReference type="Proteomes" id="UP000475862"/>
    </source>
</evidence>
<evidence type="ECO:0000256" key="1">
    <source>
        <dbReference type="SAM" id="Phobius"/>
    </source>
</evidence>
<organism evidence="2 3">
    <name type="scientific">Aphis glycines</name>
    <name type="common">Soybean aphid</name>
    <dbReference type="NCBI Taxonomy" id="307491"/>
    <lineage>
        <taxon>Eukaryota</taxon>
        <taxon>Metazoa</taxon>
        <taxon>Ecdysozoa</taxon>
        <taxon>Arthropoda</taxon>
        <taxon>Hexapoda</taxon>
        <taxon>Insecta</taxon>
        <taxon>Pterygota</taxon>
        <taxon>Neoptera</taxon>
        <taxon>Paraneoptera</taxon>
        <taxon>Hemiptera</taxon>
        <taxon>Sternorrhyncha</taxon>
        <taxon>Aphidomorpha</taxon>
        <taxon>Aphidoidea</taxon>
        <taxon>Aphididae</taxon>
        <taxon>Aphidini</taxon>
        <taxon>Aphis</taxon>
        <taxon>Aphis</taxon>
    </lineage>
</organism>
<reference evidence="2 3" key="1">
    <citation type="submission" date="2019-08" db="EMBL/GenBank/DDBJ databases">
        <title>The genome of the soybean aphid Biotype 1, its phylome, world population structure and adaptation to the North American continent.</title>
        <authorList>
            <person name="Giordano R."/>
            <person name="Donthu R.K."/>
            <person name="Hernandez A.G."/>
            <person name="Wright C.L."/>
            <person name="Zimin A.V."/>
        </authorList>
    </citation>
    <scope>NUCLEOTIDE SEQUENCE [LARGE SCALE GENOMIC DNA]</scope>
    <source>
        <tissue evidence="2">Whole aphids</tissue>
    </source>
</reference>
<name>A0A6G0T4P3_APHGL</name>
<comment type="caution">
    <text evidence="2">The sequence shown here is derived from an EMBL/GenBank/DDBJ whole genome shotgun (WGS) entry which is preliminary data.</text>
</comment>
<keyword evidence="1" id="KW-0472">Membrane</keyword>
<keyword evidence="1" id="KW-0812">Transmembrane</keyword>
<dbReference type="AlphaFoldDB" id="A0A6G0T4P3"/>
<gene>
    <name evidence="2" type="ORF">AGLY_014408</name>
</gene>
<dbReference type="Proteomes" id="UP000475862">
    <property type="component" value="Unassembled WGS sequence"/>
</dbReference>
<evidence type="ECO:0000313" key="2">
    <source>
        <dbReference type="EMBL" id="KAE9525164.1"/>
    </source>
</evidence>
<keyword evidence="3" id="KW-1185">Reference proteome</keyword>
<feature type="transmembrane region" description="Helical" evidence="1">
    <location>
        <begin position="35"/>
        <end position="55"/>
    </location>
</feature>
<protein>
    <submittedName>
        <fullName evidence="2">Uncharacterized protein</fullName>
    </submittedName>
</protein>
<sequence>MNHVNNAVDKILKYAIKNLQNTCARLRYTSNTFEALYMLYLYLLFYKSSLTLLHYKTQHTYQGRQAFPIFYNSLIGCNQFAPKLTQKKLQHVTNAQVSTSCYNFSLVFIYEKVERIHKSGQVSNCIEVTIIIDVLNLNPMGFSAQDIIYSGLCFNDLNTPKLKFFYNYCYPNLLKILNFVLTIKFSSILTPPKNFLSIIIKKKLNKNKYFKYL</sequence>
<keyword evidence="1" id="KW-1133">Transmembrane helix</keyword>